<name>A0A3B0QYX4_9ZZZZ</name>
<dbReference type="AlphaFoldDB" id="A0A3B0QYX4"/>
<evidence type="ECO:0000313" key="1">
    <source>
        <dbReference type="EMBL" id="VAV86500.1"/>
    </source>
</evidence>
<proteinExistence type="predicted"/>
<sequence length="147" mass="16460">MTSALWLSLLAAAPDAGITANAEALNEKIFLQAREVTEIKPLRLQFLKGEVQLTDNNREMIRQWAEKIAKFNIPVFIHSYATAPTGIRNLTPESARHEAVRIAFNRGLMAKNFLEQSGISQNRLILKSIAPEQSNESDSITITSRRN</sequence>
<evidence type="ECO:0008006" key="2">
    <source>
        <dbReference type="Google" id="ProtNLM"/>
    </source>
</evidence>
<reference evidence="1" key="1">
    <citation type="submission" date="2018-06" db="EMBL/GenBank/DDBJ databases">
        <authorList>
            <person name="Zhirakovskaya E."/>
        </authorList>
    </citation>
    <scope>NUCLEOTIDE SEQUENCE</scope>
</reference>
<gene>
    <name evidence="1" type="ORF">MNBD_ALPHA02-1623</name>
</gene>
<organism evidence="1">
    <name type="scientific">hydrothermal vent metagenome</name>
    <dbReference type="NCBI Taxonomy" id="652676"/>
    <lineage>
        <taxon>unclassified sequences</taxon>
        <taxon>metagenomes</taxon>
        <taxon>ecological metagenomes</taxon>
    </lineage>
</organism>
<dbReference type="EMBL" id="UOED01000006">
    <property type="protein sequence ID" value="VAV86500.1"/>
    <property type="molecule type" value="Genomic_DNA"/>
</dbReference>
<accession>A0A3B0QYX4</accession>
<protein>
    <recommendedName>
        <fullName evidence="2">OmpA-like domain-containing protein</fullName>
    </recommendedName>
</protein>